<dbReference type="EMBL" id="QKWW01000061">
    <property type="protein sequence ID" value="PZT53801.1"/>
    <property type="molecule type" value="Genomic_DNA"/>
</dbReference>
<comment type="caution">
    <text evidence="1">The sequence shown here is derived from an EMBL/GenBank/DDBJ whole genome shotgun (WGS) entry which is preliminary data.</text>
</comment>
<accession>A0A2W6NDE6</accession>
<evidence type="ECO:0000313" key="2">
    <source>
        <dbReference type="Proteomes" id="UP000249204"/>
    </source>
</evidence>
<dbReference type="RefSeq" id="WP_111272009.1">
    <property type="nucleotide sequence ID" value="NZ_QKWW01000061.1"/>
</dbReference>
<reference evidence="1 2" key="1">
    <citation type="submission" date="2018-06" db="EMBL/GenBank/DDBJ databases">
        <title>Isolation of heavy metals resistant Paenibacillus silvae NC2 from Gold-Copper mine in ZiJin, China.</title>
        <authorList>
            <person name="Xu J."/>
            <person name="Mazhar H.S."/>
            <person name="Rensing C."/>
        </authorList>
    </citation>
    <scope>NUCLEOTIDE SEQUENCE [LARGE SCALE GENOMIC DNA]</scope>
    <source>
        <strain evidence="1 2">NC2</strain>
    </source>
</reference>
<dbReference type="AlphaFoldDB" id="A0A2W6NDE6"/>
<name>A0A2W6NDE6_9BACL</name>
<dbReference type="SUPFAM" id="SSF55729">
    <property type="entry name" value="Acyl-CoA N-acyltransferases (Nat)"/>
    <property type="match status" value="1"/>
</dbReference>
<evidence type="ECO:0008006" key="3">
    <source>
        <dbReference type="Google" id="ProtNLM"/>
    </source>
</evidence>
<gene>
    <name evidence="1" type="ORF">DN757_20330</name>
</gene>
<organism evidence="1 2">
    <name type="scientific">Paenibacillus silvae</name>
    <dbReference type="NCBI Taxonomy" id="1325358"/>
    <lineage>
        <taxon>Bacteria</taxon>
        <taxon>Bacillati</taxon>
        <taxon>Bacillota</taxon>
        <taxon>Bacilli</taxon>
        <taxon>Bacillales</taxon>
        <taxon>Paenibacillaceae</taxon>
        <taxon>Paenibacillus</taxon>
    </lineage>
</organism>
<evidence type="ECO:0000313" key="1">
    <source>
        <dbReference type="EMBL" id="PZT53801.1"/>
    </source>
</evidence>
<sequence length="170" mass="20149">MILQPKGHHSLKDEDYARFARFYLANSDEFDEQYMLHDALFHLIDTIQQTHLLLFDDDQGQLSAFIQYRYIENVHTAFIDSAVLVKKYRSSRVFFAGLRDVVLWICEENRHVQTIQFHAAANNRYINRLYSKFAVWTDVQVRNGRTEHVYTAELEPLLVYLKIQTTSRSD</sequence>
<dbReference type="Proteomes" id="UP000249204">
    <property type="component" value="Unassembled WGS sequence"/>
</dbReference>
<protein>
    <recommendedName>
        <fullName evidence="3">GNAT family N-acetyltransferase</fullName>
    </recommendedName>
</protein>
<dbReference type="InterPro" id="IPR016181">
    <property type="entry name" value="Acyl_CoA_acyltransferase"/>
</dbReference>
<proteinExistence type="predicted"/>